<feature type="region of interest" description="Disordered" evidence="1">
    <location>
        <begin position="175"/>
        <end position="285"/>
    </location>
</feature>
<gene>
    <name evidence="2" type="ORF">CTOB1V02_LOCUS7600</name>
</gene>
<sequence>MVEFESCANEYPTMNRYRRFPRDRMIGGAMHDASDLSMETSEPAEERKQRRTNVTHRSGPGTIIKDFQSILDAGVHGIQALNEAKQIVNKGKESIKLVQDKVDEVYATKDDIKNIGSHILRTIDVVTDTDKQSYSGKKGKIKIDINEFWSGPGNPGPTNMHVGLLRTLASVNSSDLDRVSTGKLKKQKGVSREKAPSDKEKKPSKDQKDKPSKDQKDKPSKDQKNKPSKDQKDKPSKGSEEKKWKPDNQNSKTKRPREASDSESTSKSGYKPVTKKPKKDDAACEKRCRETCLSKGGSKLLSSGHRRTLNAMVERMRYSSSREHRGNHDWMMQRLTRDELLRAARGYDASRHLAPEYFERRHKTRRN</sequence>
<accession>A0A7R8WJ51</accession>
<name>A0A7R8WJ51_9CRUS</name>
<dbReference type="AlphaFoldDB" id="A0A7R8WJ51"/>
<organism evidence="2">
    <name type="scientific">Cyprideis torosa</name>
    <dbReference type="NCBI Taxonomy" id="163714"/>
    <lineage>
        <taxon>Eukaryota</taxon>
        <taxon>Metazoa</taxon>
        <taxon>Ecdysozoa</taxon>
        <taxon>Arthropoda</taxon>
        <taxon>Crustacea</taxon>
        <taxon>Oligostraca</taxon>
        <taxon>Ostracoda</taxon>
        <taxon>Podocopa</taxon>
        <taxon>Podocopida</taxon>
        <taxon>Cytherocopina</taxon>
        <taxon>Cytheroidea</taxon>
        <taxon>Cytherideidae</taxon>
        <taxon>Cyprideis</taxon>
    </lineage>
</organism>
<reference evidence="2" key="1">
    <citation type="submission" date="2020-11" db="EMBL/GenBank/DDBJ databases">
        <authorList>
            <person name="Tran Van P."/>
        </authorList>
    </citation>
    <scope>NUCLEOTIDE SEQUENCE</scope>
</reference>
<protein>
    <submittedName>
        <fullName evidence="2">Uncharacterized protein</fullName>
    </submittedName>
</protein>
<feature type="compositionally biased region" description="Basic and acidic residues" evidence="1">
    <location>
        <begin position="190"/>
        <end position="246"/>
    </location>
</feature>
<dbReference type="EMBL" id="OB662243">
    <property type="protein sequence ID" value="CAD7229732.1"/>
    <property type="molecule type" value="Genomic_DNA"/>
</dbReference>
<proteinExistence type="predicted"/>
<evidence type="ECO:0000256" key="1">
    <source>
        <dbReference type="SAM" id="MobiDB-lite"/>
    </source>
</evidence>
<evidence type="ECO:0000313" key="2">
    <source>
        <dbReference type="EMBL" id="CAD7229732.1"/>
    </source>
</evidence>
<feature type="region of interest" description="Disordered" evidence="1">
    <location>
        <begin position="34"/>
        <end position="59"/>
    </location>
</feature>